<name>A0A060T851_BLAAD</name>
<dbReference type="NCBIfam" id="TIGR00256">
    <property type="entry name" value="D-aminoacyl-tRNA deacylase"/>
    <property type="match status" value="1"/>
</dbReference>
<dbReference type="EMBL" id="HG937693">
    <property type="protein sequence ID" value="CDP35361.1"/>
    <property type="molecule type" value="Genomic_DNA"/>
</dbReference>
<evidence type="ECO:0000256" key="4">
    <source>
        <dbReference type="ARBA" id="ARBA00047676"/>
    </source>
</evidence>
<keyword evidence="6" id="KW-0694">RNA-binding</keyword>
<evidence type="ECO:0000313" key="7">
    <source>
        <dbReference type="EMBL" id="CDP35361.1"/>
    </source>
</evidence>
<proteinExistence type="inferred from homology"/>
<dbReference type="PANTHER" id="PTHR10472:SF5">
    <property type="entry name" value="D-AMINOACYL-TRNA DEACYLASE 1"/>
    <property type="match status" value="1"/>
</dbReference>
<dbReference type="GO" id="GO:0106026">
    <property type="term" value="F:Gly-tRNA(Ala) deacylase activity"/>
    <property type="evidence" value="ECO:0007669"/>
    <property type="project" value="RHEA"/>
</dbReference>
<dbReference type="SUPFAM" id="SSF69500">
    <property type="entry name" value="DTD-like"/>
    <property type="match status" value="1"/>
</dbReference>
<evidence type="ECO:0000256" key="6">
    <source>
        <dbReference type="RuleBase" id="RU003470"/>
    </source>
</evidence>
<dbReference type="Pfam" id="PF02580">
    <property type="entry name" value="Tyr_Deacylase"/>
    <property type="match status" value="1"/>
</dbReference>
<dbReference type="HAMAP" id="MF_00518">
    <property type="entry name" value="Deacylase_Dtd"/>
    <property type="match status" value="1"/>
</dbReference>
<sequence>MRAVIQRVKSASVTVDSKVVSSIGKGLLVLVGVGQEDTEADCDELASKVVKMRLWPDENGQWKKSVRDIEGEVLCVSQFTLFANIKKGAKPDFHRAAKGPDAKGLYEKVLDKIGSGLPNGRESVHDGVFGAMMDVSLVNDGPVTIELDTKKGKVSI</sequence>
<evidence type="ECO:0000256" key="2">
    <source>
        <dbReference type="ARBA" id="ARBA00013056"/>
    </source>
</evidence>
<dbReference type="FunFam" id="3.50.80.10:FF:000001">
    <property type="entry name" value="D-aminoacyl-tRNA deacylase"/>
    <property type="match status" value="1"/>
</dbReference>
<evidence type="ECO:0000256" key="3">
    <source>
        <dbReference type="ARBA" id="ARBA00020007"/>
    </source>
</evidence>
<dbReference type="EC" id="3.1.1.96" evidence="2 6"/>
<dbReference type="GO" id="GO:0051500">
    <property type="term" value="F:D-tyrosyl-tRNA(Tyr) deacylase activity"/>
    <property type="evidence" value="ECO:0007669"/>
    <property type="project" value="TreeGrafter"/>
</dbReference>
<reference evidence="7" key="2">
    <citation type="submission" date="2014-06" db="EMBL/GenBank/DDBJ databases">
        <title>The complete genome of Blastobotrys (Arxula) adeninivorans LS3 - a yeast of biotechnological interest.</title>
        <authorList>
            <person name="Kunze G."/>
            <person name="Gaillardin C."/>
            <person name="Czernicka M."/>
            <person name="Durrens P."/>
            <person name="Martin T."/>
            <person name="Boer E."/>
            <person name="Gabaldon T."/>
            <person name="Cruz J."/>
            <person name="Talla E."/>
            <person name="Marck C."/>
            <person name="Goffeau A."/>
            <person name="Barbe V."/>
            <person name="Baret P."/>
            <person name="Baronian K."/>
            <person name="Beier S."/>
            <person name="Bleykasten C."/>
            <person name="Bode R."/>
            <person name="Casaregola S."/>
            <person name="Despons L."/>
            <person name="Fairhead C."/>
            <person name="Giersberg M."/>
            <person name="Gierski P."/>
            <person name="Hahnel U."/>
            <person name="Hartmann A."/>
            <person name="Jankowska D."/>
            <person name="Jubin C."/>
            <person name="Jung P."/>
            <person name="Lafontaine I."/>
            <person name="Leh-Louis V."/>
            <person name="Lemaire M."/>
            <person name="Marcet-Houben M."/>
            <person name="Mascher M."/>
            <person name="Morel G."/>
            <person name="Richard G.-F."/>
            <person name="Riechen J."/>
            <person name="Sacerdot C."/>
            <person name="Sarkar A."/>
            <person name="Savel G."/>
            <person name="Schacherer J."/>
            <person name="Sherman D."/>
            <person name="Straub M.-L."/>
            <person name="Stein N."/>
            <person name="Thierry A."/>
            <person name="Trautwein-Schult A."/>
            <person name="Westhof E."/>
            <person name="Worch S."/>
            <person name="Dujon B."/>
            <person name="Souciet J.-L."/>
            <person name="Wincker P."/>
            <person name="Scholz U."/>
            <person name="Neuveglise N."/>
        </authorList>
    </citation>
    <scope>NUCLEOTIDE SEQUENCE</scope>
    <source>
        <strain evidence="7">LS3</strain>
    </source>
</reference>
<comment type="catalytic activity">
    <reaction evidence="5">
        <text>a D-aminoacyl-tRNA + H2O = a tRNA + a D-alpha-amino acid + H(+)</text>
        <dbReference type="Rhea" id="RHEA:13953"/>
        <dbReference type="Rhea" id="RHEA-COMP:10123"/>
        <dbReference type="Rhea" id="RHEA-COMP:10124"/>
        <dbReference type="ChEBI" id="CHEBI:15377"/>
        <dbReference type="ChEBI" id="CHEBI:15378"/>
        <dbReference type="ChEBI" id="CHEBI:59871"/>
        <dbReference type="ChEBI" id="CHEBI:78442"/>
        <dbReference type="ChEBI" id="CHEBI:79333"/>
        <dbReference type="EC" id="3.1.1.96"/>
    </reaction>
</comment>
<dbReference type="PANTHER" id="PTHR10472">
    <property type="entry name" value="D-TYROSYL-TRNA TYR DEACYLASE"/>
    <property type="match status" value="1"/>
</dbReference>
<dbReference type="InterPro" id="IPR003732">
    <property type="entry name" value="Daa-tRNA_deacyls_DTD"/>
</dbReference>
<protein>
    <recommendedName>
        <fullName evidence="3 6">D-aminoacyl-tRNA deacylase</fullName>
        <ecNumber evidence="2 6">3.1.1.96</ecNumber>
    </recommendedName>
</protein>
<dbReference type="Gene3D" id="3.50.80.10">
    <property type="entry name" value="D-tyrosyl-tRNA(Tyr) deacylase"/>
    <property type="match status" value="1"/>
</dbReference>
<evidence type="ECO:0000256" key="1">
    <source>
        <dbReference type="ARBA" id="ARBA00009673"/>
    </source>
</evidence>
<comment type="catalytic activity">
    <reaction evidence="4">
        <text>glycyl-tRNA(Ala) + H2O = tRNA(Ala) + glycine + H(+)</text>
        <dbReference type="Rhea" id="RHEA:53744"/>
        <dbReference type="Rhea" id="RHEA-COMP:9657"/>
        <dbReference type="Rhea" id="RHEA-COMP:13640"/>
        <dbReference type="ChEBI" id="CHEBI:15377"/>
        <dbReference type="ChEBI" id="CHEBI:15378"/>
        <dbReference type="ChEBI" id="CHEBI:57305"/>
        <dbReference type="ChEBI" id="CHEBI:78442"/>
        <dbReference type="ChEBI" id="CHEBI:78522"/>
        <dbReference type="EC" id="3.1.1.96"/>
    </reaction>
</comment>
<comment type="subcellular location">
    <subcellularLocation>
        <location evidence="6">Cytoplasm</location>
    </subcellularLocation>
</comment>
<dbReference type="GO" id="GO:0005737">
    <property type="term" value="C:cytoplasm"/>
    <property type="evidence" value="ECO:0007669"/>
    <property type="project" value="UniProtKB-SubCell"/>
</dbReference>
<keyword evidence="6" id="KW-0820">tRNA-binding</keyword>
<organism evidence="7">
    <name type="scientific">Blastobotrys adeninivorans</name>
    <name type="common">Yeast</name>
    <name type="synonym">Arxula adeninivorans</name>
    <dbReference type="NCBI Taxonomy" id="409370"/>
    <lineage>
        <taxon>Eukaryota</taxon>
        <taxon>Fungi</taxon>
        <taxon>Dikarya</taxon>
        <taxon>Ascomycota</taxon>
        <taxon>Saccharomycotina</taxon>
        <taxon>Dipodascomycetes</taxon>
        <taxon>Dipodascales</taxon>
        <taxon>Trichomonascaceae</taxon>
        <taxon>Blastobotrys</taxon>
    </lineage>
</organism>
<comment type="similarity">
    <text evidence="1 6">Belongs to the DTD family.</text>
</comment>
<keyword evidence="6" id="KW-0378">Hydrolase</keyword>
<dbReference type="GO" id="GO:0000049">
    <property type="term" value="F:tRNA binding"/>
    <property type="evidence" value="ECO:0007669"/>
    <property type="project" value="UniProtKB-KW"/>
</dbReference>
<dbReference type="InterPro" id="IPR023509">
    <property type="entry name" value="DTD-like_sf"/>
</dbReference>
<reference evidence="7" key="1">
    <citation type="submission" date="2014-02" db="EMBL/GenBank/DDBJ databases">
        <authorList>
            <person name="Genoscope - CEA"/>
        </authorList>
    </citation>
    <scope>NUCLEOTIDE SEQUENCE</scope>
    <source>
        <strain evidence="7">LS3</strain>
    </source>
</reference>
<evidence type="ECO:0000256" key="5">
    <source>
        <dbReference type="ARBA" id="ARBA00048018"/>
    </source>
</evidence>
<dbReference type="AlphaFoldDB" id="A0A060T851"/>
<keyword evidence="6" id="KW-0963">Cytoplasm</keyword>
<dbReference type="CDD" id="cd00563">
    <property type="entry name" value="Dtyr_deacylase"/>
    <property type="match status" value="1"/>
</dbReference>
<gene>
    <name evidence="7" type="ORF">GNLVRS02_ARAD1C33660g</name>
</gene>
<dbReference type="PhylomeDB" id="A0A060T851"/>
<accession>A0A060T851</accession>